<evidence type="ECO:0000313" key="2">
    <source>
        <dbReference type="EMBL" id="KHK63574.1"/>
    </source>
</evidence>
<dbReference type="GO" id="GO:0016740">
    <property type="term" value="F:transferase activity"/>
    <property type="evidence" value="ECO:0007669"/>
    <property type="project" value="UniProtKB-KW"/>
</dbReference>
<dbReference type="Pfam" id="PF04230">
    <property type="entry name" value="PS_pyruv_trans"/>
    <property type="match status" value="1"/>
</dbReference>
<dbReference type="OrthoDB" id="9803627at2"/>
<proteinExistence type="predicted"/>
<keyword evidence="2" id="KW-0808">Transferase</keyword>
<reference evidence="3" key="1">
    <citation type="submission" date="2015-03" db="EMBL/GenBank/DDBJ databases">
        <title>Pseudomonas frederiksbergensis hydrocarbon degrader.</title>
        <authorList>
            <person name="Brown L.M."/>
            <person name="Ruiz O.N."/>
            <person name="Mueller S."/>
            <person name="Gunasekera T.S."/>
        </authorList>
    </citation>
    <scope>NUCLEOTIDE SEQUENCE [LARGE SCALE GENOMIC DNA]</scope>
    <source>
        <strain evidence="3">SI8</strain>
    </source>
</reference>
<evidence type="ECO:0000259" key="1">
    <source>
        <dbReference type="Pfam" id="PF04230"/>
    </source>
</evidence>
<dbReference type="RefSeq" id="WP_039592496.1">
    <property type="nucleotide sequence ID" value="NZ_CP142104.1"/>
</dbReference>
<accession>A0A0B1YXG4</accession>
<comment type="caution">
    <text evidence="2">The sequence shown here is derived from an EMBL/GenBank/DDBJ whole genome shotgun (WGS) entry which is preliminary data.</text>
</comment>
<evidence type="ECO:0000313" key="3">
    <source>
        <dbReference type="Proteomes" id="UP000030949"/>
    </source>
</evidence>
<dbReference type="Proteomes" id="UP000030949">
    <property type="component" value="Unassembled WGS sequence"/>
</dbReference>
<name>A0A0B1YXG4_9PSED</name>
<feature type="domain" description="Polysaccharide pyruvyl transferase" evidence="1">
    <location>
        <begin position="126"/>
        <end position="197"/>
    </location>
</feature>
<dbReference type="EMBL" id="JQGJ01000010">
    <property type="protein sequence ID" value="KHK63574.1"/>
    <property type="molecule type" value="Genomic_DNA"/>
</dbReference>
<sequence length="265" mass="29538">MTIKLYWHRGAGRSDPNRQNFGDFLSPLIVEAVSKKKVEYAPLSHADMMAIGTILANEPKAKRFGFKRRVHIWGSGCGQEHESFSSRHYYHAVRGQETRARVEDGNALEAALGDPGLLCPGLISRPDKKWHVGFVPHYLDQQLPEAQMFIQGNPEVKFINVFQSPLDVLRDIASCEFVVSSSLHGLIVADAFGVPNIRARLSHGLIDELKFTDYYSAFGILPPELLEAGQLSSVWGKLEELHQAHSRPGLEALQLGLERSFPAIN</sequence>
<dbReference type="InterPro" id="IPR007345">
    <property type="entry name" value="Polysacch_pyruvyl_Trfase"/>
</dbReference>
<protein>
    <submittedName>
        <fullName evidence="2">Pyruvyl transferase</fullName>
    </submittedName>
</protein>
<gene>
    <name evidence="2" type="ORF">JZ00_17220</name>
</gene>
<dbReference type="AlphaFoldDB" id="A0A0B1YXG4"/>
<organism evidence="2 3">
    <name type="scientific">Pseudomonas frederiksbergensis</name>
    <dbReference type="NCBI Taxonomy" id="104087"/>
    <lineage>
        <taxon>Bacteria</taxon>
        <taxon>Pseudomonadati</taxon>
        <taxon>Pseudomonadota</taxon>
        <taxon>Gammaproteobacteria</taxon>
        <taxon>Pseudomonadales</taxon>
        <taxon>Pseudomonadaceae</taxon>
        <taxon>Pseudomonas</taxon>
    </lineage>
</organism>